<accession>A0A382BG51</accession>
<dbReference type="InterPro" id="IPR036191">
    <property type="entry name" value="RRF_sf"/>
</dbReference>
<organism evidence="1">
    <name type="scientific">marine metagenome</name>
    <dbReference type="NCBI Taxonomy" id="408172"/>
    <lineage>
        <taxon>unclassified sequences</taxon>
        <taxon>metagenomes</taxon>
        <taxon>ecological metagenomes</taxon>
    </lineage>
</organism>
<dbReference type="EMBL" id="UINC01029600">
    <property type="protein sequence ID" value="SVB12579.1"/>
    <property type="molecule type" value="Genomic_DNA"/>
</dbReference>
<dbReference type="AlphaFoldDB" id="A0A382BG51"/>
<reference evidence="1" key="1">
    <citation type="submission" date="2018-05" db="EMBL/GenBank/DDBJ databases">
        <authorList>
            <person name="Lanie J.A."/>
            <person name="Ng W.-L."/>
            <person name="Kazmierczak K.M."/>
            <person name="Andrzejewski T.M."/>
            <person name="Davidsen T.M."/>
            <person name="Wayne K.J."/>
            <person name="Tettelin H."/>
            <person name="Glass J.I."/>
            <person name="Rusch D."/>
            <person name="Podicherti R."/>
            <person name="Tsui H.-C.T."/>
            <person name="Winkler M.E."/>
        </authorList>
    </citation>
    <scope>NUCLEOTIDE SEQUENCE</scope>
</reference>
<dbReference type="Gene3D" id="1.10.132.20">
    <property type="entry name" value="Ribosome-recycling factor"/>
    <property type="match status" value="1"/>
</dbReference>
<evidence type="ECO:0000313" key="1">
    <source>
        <dbReference type="EMBL" id="SVB12579.1"/>
    </source>
</evidence>
<gene>
    <name evidence="1" type="ORF">METZ01_LOCUS165433</name>
</gene>
<name>A0A382BG51_9ZZZZ</name>
<dbReference type="SUPFAM" id="SSF55194">
    <property type="entry name" value="Ribosome recycling factor, RRF"/>
    <property type="match status" value="1"/>
</dbReference>
<evidence type="ECO:0008006" key="2">
    <source>
        <dbReference type="Google" id="ProtNLM"/>
    </source>
</evidence>
<feature type="non-terminal residue" evidence="1">
    <location>
        <position position="50"/>
    </location>
</feature>
<proteinExistence type="predicted"/>
<protein>
    <recommendedName>
        <fullName evidence="2">Ribosome recycling factor domain-containing protein</fullName>
    </recommendedName>
</protein>
<sequence>MIKDIIDDAVHRMDQAVIHTRMEINKVRTGRANPELVETLRISYYDTLTP</sequence>